<dbReference type="SMART" id="SM00471">
    <property type="entry name" value="HDc"/>
    <property type="match status" value="1"/>
</dbReference>
<evidence type="ECO:0000313" key="3">
    <source>
        <dbReference type="EMBL" id="HDD53508.1"/>
    </source>
</evidence>
<comment type="caution">
    <text evidence="3">The sequence shown here is derived from an EMBL/GenBank/DDBJ whole genome shotgun (WGS) entry which is preliminary data.</text>
</comment>
<dbReference type="InterPro" id="IPR006675">
    <property type="entry name" value="HDIG_dom"/>
</dbReference>
<proteinExistence type="predicted"/>
<evidence type="ECO:0000259" key="2">
    <source>
        <dbReference type="SMART" id="SM00471"/>
    </source>
</evidence>
<dbReference type="Gene3D" id="1.10.3210.10">
    <property type="entry name" value="Hypothetical protein af1432"/>
    <property type="match status" value="1"/>
</dbReference>
<dbReference type="SUPFAM" id="SSF109604">
    <property type="entry name" value="HD-domain/PDEase-like"/>
    <property type="match status" value="1"/>
</dbReference>
<dbReference type="InterPro" id="IPR012340">
    <property type="entry name" value="NA-bd_OB-fold"/>
</dbReference>
<dbReference type="SUPFAM" id="SSF50249">
    <property type="entry name" value="Nucleic acid-binding proteins"/>
    <property type="match status" value="1"/>
</dbReference>
<accession>A0A7C0U6V2</accession>
<dbReference type="InterPro" id="IPR003607">
    <property type="entry name" value="HD/PDEase_dom"/>
</dbReference>
<dbReference type="AlphaFoldDB" id="A0A7C0U6V2"/>
<organism evidence="3">
    <name type="scientific">Thermosulfidibacter takaii</name>
    <dbReference type="NCBI Taxonomy" id="412593"/>
    <lineage>
        <taxon>Bacteria</taxon>
        <taxon>Pseudomonadati</taxon>
        <taxon>Thermosulfidibacterota</taxon>
        <taxon>Thermosulfidibacteria</taxon>
        <taxon>Thermosulfidibacterales</taxon>
        <taxon>Thermosulfidibacteraceae</taxon>
    </lineage>
</organism>
<protein>
    <submittedName>
        <fullName evidence="3">HD domain-containing protein</fullName>
    </submittedName>
</protein>
<dbReference type="InterPro" id="IPR050798">
    <property type="entry name" value="YhaM_exoribonuc/phosphodiest"/>
</dbReference>
<dbReference type="PANTHER" id="PTHR37294:SF1">
    <property type="entry name" value="3'-5' EXORIBONUCLEASE YHAM"/>
    <property type="match status" value="1"/>
</dbReference>
<dbReference type="Proteomes" id="UP000885690">
    <property type="component" value="Unassembled WGS sequence"/>
</dbReference>
<dbReference type="Pfam" id="PF01336">
    <property type="entry name" value="tRNA_anti-codon"/>
    <property type="match status" value="1"/>
</dbReference>
<keyword evidence="1" id="KW-0378">Hydrolase</keyword>
<dbReference type="GO" id="GO:0031125">
    <property type="term" value="P:rRNA 3'-end processing"/>
    <property type="evidence" value="ECO:0007669"/>
    <property type="project" value="TreeGrafter"/>
</dbReference>
<dbReference type="CDD" id="cd04492">
    <property type="entry name" value="YhaM_OBF_like"/>
    <property type="match status" value="1"/>
</dbReference>
<feature type="domain" description="HD/PDEase" evidence="2">
    <location>
        <begin position="159"/>
        <end position="292"/>
    </location>
</feature>
<sequence length="314" mass="35418">MKDEGGRRKRISEFAEGQRVSSLLLVERKEVLSKRDGSPYLSLALRDGTGMVEARLWEFTPDLEALAQEGRVLLVEGDVKFYNGRLQLVLSSMKPSEFSARDLRPHAPVPMEELTKGVLQMVEEVGDPDYQAVLKFFFSPRELEELVEVPGGKRVHHAYVGGLLHHLLSVARACLEMVSLYPRLDRDLLIAGALLHDIGKAKELAWEGLSIEYTDEGRFLGHVALGLEMVGNALEALEVPRLKGEKLLHIIASHHGEPDQGALKRPKIPEALVVYYMDQMDAKVSGFLSFVERDDREGNWTAYHRVFQRYIYKG</sequence>
<dbReference type="GO" id="GO:0003676">
    <property type="term" value="F:nucleic acid binding"/>
    <property type="evidence" value="ECO:0007669"/>
    <property type="project" value="InterPro"/>
</dbReference>
<dbReference type="InterPro" id="IPR004365">
    <property type="entry name" value="NA-bd_OB_tRNA"/>
</dbReference>
<dbReference type="PANTHER" id="PTHR37294">
    <property type="entry name" value="3'-5' EXORIBONUCLEASE YHAM"/>
    <property type="match status" value="1"/>
</dbReference>
<dbReference type="InterPro" id="IPR006674">
    <property type="entry name" value="HD_domain"/>
</dbReference>
<dbReference type="NCBIfam" id="TIGR00277">
    <property type="entry name" value="HDIG"/>
    <property type="match status" value="1"/>
</dbReference>
<evidence type="ECO:0000256" key="1">
    <source>
        <dbReference type="ARBA" id="ARBA00022801"/>
    </source>
</evidence>
<name>A0A7C0U6V2_9BACT</name>
<dbReference type="Pfam" id="PF01966">
    <property type="entry name" value="HD"/>
    <property type="match status" value="1"/>
</dbReference>
<gene>
    <name evidence="3" type="ORF">ENF32_05515</name>
</gene>
<dbReference type="CDD" id="cd00077">
    <property type="entry name" value="HDc"/>
    <property type="match status" value="1"/>
</dbReference>
<dbReference type="GO" id="GO:0016787">
    <property type="term" value="F:hydrolase activity"/>
    <property type="evidence" value="ECO:0007669"/>
    <property type="project" value="UniProtKB-KW"/>
</dbReference>
<reference evidence="3" key="1">
    <citation type="journal article" date="2020" name="mSystems">
        <title>Genome- and Community-Level Interaction Insights into Carbon Utilization and Element Cycling Functions of Hydrothermarchaeota in Hydrothermal Sediment.</title>
        <authorList>
            <person name="Zhou Z."/>
            <person name="Liu Y."/>
            <person name="Xu W."/>
            <person name="Pan J."/>
            <person name="Luo Z.H."/>
            <person name="Li M."/>
        </authorList>
    </citation>
    <scope>NUCLEOTIDE SEQUENCE [LARGE SCALE GENOMIC DNA]</scope>
    <source>
        <strain evidence="3">HyVt-115</strain>
    </source>
</reference>
<dbReference type="EMBL" id="DQWS01000206">
    <property type="protein sequence ID" value="HDD53508.1"/>
    <property type="molecule type" value="Genomic_DNA"/>
</dbReference>